<dbReference type="Pfam" id="PF20511">
    <property type="entry name" value="PMI_typeI_cat"/>
    <property type="match status" value="1"/>
</dbReference>
<feature type="binding site" evidence="8">
    <location>
        <position position="126"/>
    </location>
    <ligand>
        <name>Zn(2+)</name>
        <dbReference type="ChEBI" id="CHEBI:29105"/>
    </ligand>
</feature>
<evidence type="ECO:0000256" key="4">
    <source>
        <dbReference type="ARBA" id="ARBA00022723"/>
    </source>
</evidence>
<dbReference type="Proteomes" id="UP000053271">
    <property type="component" value="Unassembled WGS sequence"/>
</dbReference>
<comment type="caution">
    <text evidence="11">The sequence shown here is derived from an EMBL/GenBank/DDBJ whole genome shotgun (WGS) entry which is preliminary data.</text>
</comment>
<keyword evidence="5 8" id="KW-0862">Zinc</keyword>
<dbReference type="Gene3D" id="1.10.441.10">
    <property type="entry name" value="Phosphomannose Isomerase, domain 2"/>
    <property type="match status" value="1"/>
</dbReference>
<dbReference type="PRINTS" id="PR00714">
    <property type="entry name" value="MAN6PISMRASE"/>
</dbReference>
<dbReference type="PIRSF" id="PIRSF001480">
    <property type="entry name" value="Mannose-6-phosphate_isomerase"/>
    <property type="match status" value="1"/>
</dbReference>
<dbReference type="GO" id="GO:0004476">
    <property type="term" value="F:mannose-6-phosphate isomerase activity"/>
    <property type="evidence" value="ECO:0007669"/>
    <property type="project" value="UniProtKB-EC"/>
</dbReference>
<evidence type="ECO:0000256" key="3">
    <source>
        <dbReference type="ARBA" id="ARBA00011956"/>
    </source>
</evidence>
<evidence type="ECO:0000313" key="12">
    <source>
        <dbReference type="Proteomes" id="UP000053271"/>
    </source>
</evidence>
<dbReference type="CDD" id="cd07011">
    <property type="entry name" value="cupin_PMI_type_I_N"/>
    <property type="match status" value="1"/>
</dbReference>
<feature type="binding site" evidence="8">
    <location>
        <position position="255"/>
    </location>
    <ligand>
        <name>Zn(2+)</name>
        <dbReference type="ChEBI" id="CHEBI:29105"/>
    </ligand>
</feature>
<reference evidence="11 12" key="1">
    <citation type="submission" date="2015-10" db="EMBL/GenBank/DDBJ databases">
        <title>Draft genome sequence of Streptomyces longwoodensis DSM 41677, type strain for the species Streptomyces longwoodensis.</title>
        <authorList>
            <person name="Ruckert C."/>
            <person name="Winkler A."/>
            <person name="Kalinowski J."/>
            <person name="Kampfer P."/>
            <person name="Glaeser S."/>
        </authorList>
    </citation>
    <scope>NUCLEOTIDE SEQUENCE [LARGE SCALE GENOMIC DNA]</scope>
    <source>
        <strain evidence="11 12">DSM 41677</strain>
    </source>
</reference>
<dbReference type="InterPro" id="IPR011051">
    <property type="entry name" value="RmlC_Cupin_sf"/>
</dbReference>
<accession>A0A101QZ84</accession>
<dbReference type="EC" id="5.3.1.8" evidence="3"/>
<evidence type="ECO:0000256" key="1">
    <source>
        <dbReference type="ARBA" id="ARBA00000757"/>
    </source>
</evidence>
<gene>
    <name evidence="11" type="ORF">AQJ30_12020</name>
</gene>
<evidence type="ECO:0000259" key="10">
    <source>
        <dbReference type="Pfam" id="PF20511"/>
    </source>
</evidence>
<dbReference type="InterPro" id="IPR014710">
    <property type="entry name" value="RmlC-like_jellyroll"/>
</dbReference>
<dbReference type="AlphaFoldDB" id="A0A101QZ84"/>
<dbReference type="PANTHER" id="PTHR10309:SF0">
    <property type="entry name" value="MANNOSE-6-PHOSPHATE ISOMERASE"/>
    <property type="match status" value="1"/>
</dbReference>
<evidence type="ECO:0000256" key="5">
    <source>
        <dbReference type="ARBA" id="ARBA00022833"/>
    </source>
</evidence>
<dbReference type="GO" id="GO:0008270">
    <property type="term" value="F:zinc ion binding"/>
    <property type="evidence" value="ECO:0007669"/>
    <property type="project" value="InterPro"/>
</dbReference>
<dbReference type="EMBL" id="LMWS01000014">
    <property type="protein sequence ID" value="KUN38842.1"/>
    <property type="molecule type" value="Genomic_DNA"/>
</dbReference>
<dbReference type="GO" id="GO:0005829">
    <property type="term" value="C:cytosol"/>
    <property type="evidence" value="ECO:0007669"/>
    <property type="project" value="TreeGrafter"/>
</dbReference>
<dbReference type="InterPro" id="IPR016305">
    <property type="entry name" value="Mannose-6-P_Isomerase"/>
</dbReference>
<dbReference type="GO" id="GO:0009298">
    <property type="term" value="P:GDP-mannose biosynthetic process"/>
    <property type="evidence" value="ECO:0007669"/>
    <property type="project" value="InterPro"/>
</dbReference>
<evidence type="ECO:0000256" key="6">
    <source>
        <dbReference type="ARBA" id="ARBA00023235"/>
    </source>
</evidence>
<feature type="active site" evidence="7">
    <location>
        <position position="274"/>
    </location>
</feature>
<evidence type="ECO:0000256" key="9">
    <source>
        <dbReference type="SAM" id="MobiDB-lite"/>
    </source>
</evidence>
<dbReference type="GO" id="GO:0005975">
    <property type="term" value="P:carbohydrate metabolic process"/>
    <property type="evidence" value="ECO:0007669"/>
    <property type="project" value="InterPro"/>
</dbReference>
<keyword evidence="4 8" id="KW-0479">Metal-binding</keyword>
<feature type="region of interest" description="Disordered" evidence="9">
    <location>
        <begin position="390"/>
        <end position="409"/>
    </location>
</feature>
<feature type="binding site" evidence="8">
    <location>
        <position position="96"/>
    </location>
    <ligand>
        <name>Zn(2+)</name>
        <dbReference type="ChEBI" id="CHEBI:29105"/>
    </ligand>
</feature>
<comment type="cofactor">
    <cofactor evidence="8">
        <name>Zn(2+)</name>
        <dbReference type="ChEBI" id="CHEBI:29105"/>
    </cofactor>
    <text evidence="8">Binds 1 zinc ion per subunit.</text>
</comment>
<evidence type="ECO:0000256" key="8">
    <source>
        <dbReference type="PIRSR" id="PIRSR001480-2"/>
    </source>
</evidence>
<dbReference type="SUPFAM" id="SSF51182">
    <property type="entry name" value="RmlC-like cupins"/>
    <property type="match status" value="1"/>
</dbReference>
<protein>
    <recommendedName>
        <fullName evidence="3">mannose-6-phosphate isomerase</fullName>
        <ecNumber evidence="3">5.3.1.8</ecNumber>
    </recommendedName>
</protein>
<evidence type="ECO:0000313" key="11">
    <source>
        <dbReference type="EMBL" id="KUN38842.1"/>
    </source>
</evidence>
<comment type="catalytic activity">
    <reaction evidence="1">
        <text>D-mannose 6-phosphate = D-fructose 6-phosphate</text>
        <dbReference type="Rhea" id="RHEA:12356"/>
        <dbReference type="ChEBI" id="CHEBI:58735"/>
        <dbReference type="ChEBI" id="CHEBI:61527"/>
        <dbReference type="EC" id="5.3.1.8"/>
    </reaction>
</comment>
<feature type="domain" description="Phosphomannose isomerase type I catalytic" evidence="10">
    <location>
        <begin position="2"/>
        <end position="141"/>
    </location>
</feature>
<dbReference type="InterPro" id="IPR001250">
    <property type="entry name" value="Man6P_Isoase-1"/>
</dbReference>
<dbReference type="InterPro" id="IPR046457">
    <property type="entry name" value="PMI_typeI_cat"/>
</dbReference>
<dbReference type="Gene3D" id="2.60.120.10">
    <property type="entry name" value="Jelly Rolls"/>
    <property type="match status" value="2"/>
</dbReference>
<dbReference type="STRING" id="68231.AQJ30_12020"/>
<proteinExistence type="inferred from homology"/>
<comment type="similarity">
    <text evidence="2">Belongs to the mannose-6-phosphate isomerase type 1 family.</text>
</comment>
<organism evidence="11 12">
    <name type="scientific">Streptomyces longwoodensis</name>
    <dbReference type="NCBI Taxonomy" id="68231"/>
    <lineage>
        <taxon>Bacteria</taxon>
        <taxon>Bacillati</taxon>
        <taxon>Actinomycetota</taxon>
        <taxon>Actinomycetes</taxon>
        <taxon>Kitasatosporales</taxon>
        <taxon>Streptomycetaceae</taxon>
        <taxon>Streptomyces</taxon>
    </lineage>
</organism>
<evidence type="ECO:0000256" key="2">
    <source>
        <dbReference type="ARBA" id="ARBA00010772"/>
    </source>
</evidence>
<dbReference type="NCBIfam" id="TIGR00218">
    <property type="entry name" value="manA"/>
    <property type="match status" value="1"/>
</dbReference>
<keyword evidence="12" id="KW-1185">Reference proteome</keyword>
<feature type="binding site" evidence="8">
    <location>
        <position position="94"/>
    </location>
    <ligand>
        <name>Zn(2+)</name>
        <dbReference type="ChEBI" id="CHEBI:29105"/>
    </ligand>
</feature>
<sequence length="409" mass="42760">MQPIIKPYHWGSRDALARLQGRDVPAAGPEAELWMGAHPAGPSGLTRDGRRTTLQDLVAADPERELGAPCARRFGGRLPFLLKILAADRPLSVQVHPDRQQARSGFAAQTATPGRRVYADDWPKPELLHALTAFEVLAGFRSRAEAVEVYDGLGVPALAPVVAVLRTGDGADALREALRTVLNWPSGDRRSLVSAVVAASARLGASPGPYAAAYATVAGMARHHPGDLGLVASLLLRHQVLEPGATLYMPPGGLHAYVRGVGVELLANSDNVLRAGLTGKEVDVPELLRITDPGARVALVAPRALGGPGRTWAYDCPVEEFALHRTALGAAPRPVVPTAGPRIVLCLDGTARLGTPDGEEVLLRSGASCFLSAADEGVTAQGDGTLFVASPGRPCSTGPVGPSAPRPHQ</sequence>
<evidence type="ECO:0000256" key="7">
    <source>
        <dbReference type="PIRSR" id="PIRSR001480-1"/>
    </source>
</evidence>
<dbReference type="PANTHER" id="PTHR10309">
    <property type="entry name" value="MANNOSE-6-PHOSPHATE ISOMERASE"/>
    <property type="match status" value="1"/>
</dbReference>
<name>A0A101QZ84_9ACTN</name>
<keyword evidence="6" id="KW-0413">Isomerase</keyword>